<evidence type="ECO:0000313" key="3">
    <source>
        <dbReference type="Proteomes" id="UP000013827"/>
    </source>
</evidence>
<dbReference type="Proteomes" id="UP000013827">
    <property type="component" value="Unassembled WGS sequence"/>
</dbReference>
<dbReference type="HOGENOM" id="CLU_1158966_0_0_1"/>
<dbReference type="KEGG" id="ehx:EMIHUDRAFT_431662"/>
<organism evidence="2 3">
    <name type="scientific">Emiliania huxleyi (strain CCMP1516)</name>
    <dbReference type="NCBI Taxonomy" id="280463"/>
    <lineage>
        <taxon>Eukaryota</taxon>
        <taxon>Haptista</taxon>
        <taxon>Haptophyta</taxon>
        <taxon>Prymnesiophyceae</taxon>
        <taxon>Isochrysidales</taxon>
        <taxon>Noelaerhabdaceae</taxon>
        <taxon>Emiliania</taxon>
    </lineage>
</organism>
<feature type="region of interest" description="Disordered" evidence="1">
    <location>
        <begin position="124"/>
        <end position="171"/>
    </location>
</feature>
<protein>
    <submittedName>
        <fullName evidence="2">Uncharacterized protein</fullName>
    </submittedName>
</protein>
<dbReference type="GeneID" id="17286740"/>
<feature type="compositionally biased region" description="Low complexity" evidence="1">
    <location>
        <begin position="124"/>
        <end position="142"/>
    </location>
</feature>
<accession>A0A0D3L0D5</accession>
<reference evidence="3" key="1">
    <citation type="journal article" date="2013" name="Nature">
        <title>Pan genome of the phytoplankton Emiliania underpins its global distribution.</title>
        <authorList>
            <person name="Read B.A."/>
            <person name="Kegel J."/>
            <person name="Klute M.J."/>
            <person name="Kuo A."/>
            <person name="Lefebvre S.C."/>
            <person name="Maumus F."/>
            <person name="Mayer C."/>
            <person name="Miller J."/>
            <person name="Monier A."/>
            <person name="Salamov A."/>
            <person name="Young J."/>
            <person name="Aguilar M."/>
            <person name="Claverie J.M."/>
            <person name="Frickenhaus S."/>
            <person name="Gonzalez K."/>
            <person name="Herman E.K."/>
            <person name="Lin Y.C."/>
            <person name="Napier J."/>
            <person name="Ogata H."/>
            <person name="Sarno A.F."/>
            <person name="Shmutz J."/>
            <person name="Schroeder D."/>
            <person name="de Vargas C."/>
            <person name="Verret F."/>
            <person name="von Dassow P."/>
            <person name="Valentin K."/>
            <person name="Van de Peer Y."/>
            <person name="Wheeler G."/>
            <person name="Dacks J.B."/>
            <person name="Delwiche C.F."/>
            <person name="Dyhrman S.T."/>
            <person name="Glockner G."/>
            <person name="John U."/>
            <person name="Richards T."/>
            <person name="Worden A.Z."/>
            <person name="Zhang X."/>
            <person name="Grigoriev I.V."/>
            <person name="Allen A.E."/>
            <person name="Bidle K."/>
            <person name="Borodovsky M."/>
            <person name="Bowler C."/>
            <person name="Brownlee C."/>
            <person name="Cock J.M."/>
            <person name="Elias M."/>
            <person name="Gladyshev V.N."/>
            <person name="Groth M."/>
            <person name="Guda C."/>
            <person name="Hadaegh A."/>
            <person name="Iglesias-Rodriguez M.D."/>
            <person name="Jenkins J."/>
            <person name="Jones B.M."/>
            <person name="Lawson T."/>
            <person name="Leese F."/>
            <person name="Lindquist E."/>
            <person name="Lobanov A."/>
            <person name="Lomsadze A."/>
            <person name="Malik S.B."/>
            <person name="Marsh M.E."/>
            <person name="Mackinder L."/>
            <person name="Mock T."/>
            <person name="Mueller-Roeber B."/>
            <person name="Pagarete A."/>
            <person name="Parker M."/>
            <person name="Probert I."/>
            <person name="Quesneville H."/>
            <person name="Raines C."/>
            <person name="Rensing S.A."/>
            <person name="Riano-Pachon D.M."/>
            <person name="Richier S."/>
            <person name="Rokitta S."/>
            <person name="Shiraiwa Y."/>
            <person name="Soanes D.M."/>
            <person name="van der Giezen M."/>
            <person name="Wahlund T.M."/>
            <person name="Williams B."/>
            <person name="Wilson W."/>
            <person name="Wolfe G."/>
            <person name="Wurch L.L."/>
        </authorList>
    </citation>
    <scope>NUCLEOTIDE SEQUENCE</scope>
</reference>
<evidence type="ECO:0000256" key="1">
    <source>
        <dbReference type="SAM" id="MobiDB-lite"/>
    </source>
</evidence>
<keyword evidence="3" id="KW-1185">Reference proteome</keyword>
<proteinExistence type="predicted"/>
<dbReference type="AlphaFoldDB" id="A0A0D3L0D5"/>
<feature type="region of interest" description="Disordered" evidence="1">
    <location>
        <begin position="1"/>
        <end position="41"/>
    </location>
</feature>
<dbReference type="EnsemblProtists" id="EOD41470">
    <property type="protein sequence ID" value="EOD41470"/>
    <property type="gene ID" value="EMIHUDRAFT_431662"/>
</dbReference>
<dbReference type="PaxDb" id="2903-EOD41470"/>
<reference evidence="2" key="2">
    <citation type="submission" date="2024-10" db="UniProtKB">
        <authorList>
            <consortium name="EnsemblProtists"/>
        </authorList>
    </citation>
    <scope>IDENTIFICATION</scope>
</reference>
<name>A0A0D3L0D5_EMIH1</name>
<evidence type="ECO:0000313" key="2">
    <source>
        <dbReference type="EnsemblProtists" id="EOD41470"/>
    </source>
</evidence>
<sequence length="240" mass="25300">MLCRRSPFPTLRRPPQLGGFGGGPATAFHRTTSDCSSARRDRRVSHSAASCGVLAAAAAAVGGEEPSPLLLRARAEARPAATAVARPSPACGWSMRRRRGTTHRMGRTSGSTSTCFAGGAAASLSTSAATTESRTRTRTTMRCGSDGAASAPSPTPRREQPPLQPHPLTPPRRLLACSCDSHSLLARRRLTEASQCVDALGVPAHRRRRPLLGRAGRSLGHSRHAPLHRSLHVLLAPPLA</sequence>
<dbReference type="RefSeq" id="XP_005793899.1">
    <property type="nucleotide sequence ID" value="XM_005793842.1"/>
</dbReference>